<evidence type="ECO:0000256" key="1">
    <source>
        <dbReference type="SAM" id="MobiDB-lite"/>
    </source>
</evidence>
<dbReference type="EMBL" id="JAPFFL010000004">
    <property type="protein sequence ID" value="KAJ6729259.1"/>
    <property type="molecule type" value="Genomic_DNA"/>
</dbReference>
<evidence type="ECO:0000313" key="3">
    <source>
        <dbReference type="Proteomes" id="UP001151529"/>
    </source>
</evidence>
<feature type="compositionally biased region" description="Low complexity" evidence="1">
    <location>
        <begin position="92"/>
        <end position="106"/>
    </location>
</feature>
<feature type="region of interest" description="Disordered" evidence="1">
    <location>
        <begin position="56"/>
        <end position="139"/>
    </location>
</feature>
<gene>
    <name evidence="2" type="ORF">OIU85_020209</name>
</gene>
<sequence>MATVEVVSAQNVLVEEKIEQPIKFETTTEEAVNAAPEAVTEEPKEAEKATVLEKTVEETHKETPEPVVEETKAAPEVPAEPVVEEAKETTEPGEAAAAEPEVPAEPVVEEAKETAGAWRGTGSRTGSRNRSSKGRREAC</sequence>
<name>A0A9Q0UFM6_SALVM</name>
<dbReference type="Proteomes" id="UP001151529">
    <property type="component" value="Chromosome 2"/>
</dbReference>
<reference evidence="2" key="1">
    <citation type="submission" date="2022-11" db="EMBL/GenBank/DDBJ databases">
        <authorList>
            <person name="Hyden B.L."/>
            <person name="Feng K."/>
            <person name="Yates T."/>
            <person name="Jawdy S."/>
            <person name="Smart L.B."/>
            <person name="Muchero W."/>
        </authorList>
    </citation>
    <scope>NUCLEOTIDE SEQUENCE</scope>
    <source>
        <tissue evidence="2">Shoot tip</tissue>
    </source>
</reference>
<feature type="region of interest" description="Disordered" evidence="1">
    <location>
        <begin position="29"/>
        <end position="48"/>
    </location>
</feature>
<dbReference type="AlphaFoldDB" id="A0A9Q0UFM6"/>
<evidence type="ECO:0000313" key="2">
    <source>
        <dbReference type="EMBL" id="KAJ6729259.1"/>
    </source>
</evidence>
<organism evidence="2 3">
    <name type="scientific">Salix viminalis</name>
    <name type="common">Common osier</name>
    <name type="synonym">Basket willow</name>
    <dbReference type="NCBI Taxonomy" id="40686"/>
    <lineage>
        <taxon>Eukaryota</taxon>
        <taxon>Viridiplantae</taxon>
        <taxon>Streptophyta</taxon>
        <taxon>Embryophyta</taxon>
        <taxon>Tracheophyta</taxon>
        <taxon>Spermatophyta</taxon>
        <taxon>Magnoliopsida</taxon>
        <taxon>eudicotyledons</taxon>
        <taxon>Gunneridae</taxon>
        <taxon>Pentapetalae</taxon>
        <taxon>rosids</taxon>
        <taxon>fabids</taxon>
        <taxon>Malpighiales</taxon>
        <taxon>Salicaceae</taxon>
        <taxon>Saliceae</taxon>
        <taxon>Salix</taxon>
    </lineage>
</organism>
<dbReference type="OrthoDB" id="10616299at2759"/>
<protein>
    <submittedName>
        <fullName evidence="2">Uncharacterized protein</fullName>
    </submittedName>
</protein>
<feature type="compositionally biased region" description="Basic and acidic residues" evidence="1">
    <location>
        <begin position="56"/>
        <end position="73"/>
    </location>
</feature>
<keyword evidence="3" id="KW-1185">Reference proteome</keyword>
<comment type="caution">
    <text evidence="2">The sequence shown here is derived from an EMBL/GenBank/DDBJ whole genome shotgun (WGS) entry which is preliminary data.</text>
</comment>
<reference evidence="2" key="2">
    <citation type="journal article" date="2023" name="Int. J. Mol. Sci.">
        <title>De Novo Assembly and Annotation of 11 Diverse Shrub Willow (Salix) Genomes Reveals Novel Gene Organization in Sex-Linked Regions.</title>
        <authorList>
            <person name="Hyden B."/>
            <person name="Feng K."/>
            <person name="Yates T.B."/>
            <person name="Jawdy S."/>
            <person name="Cereghino C."/>
            <person name="Smart L.B."/>
            <person name="Muchero W."/>
        </authorList>
    </citation>
    <scope>NUCLEOTIDE SEQUENCE [LARGE SCALE GENOMIC DNA]</scope>
    <source>
        <tissue evidence="2">Shoot tip</tissue>
    </source>
</reference>
<accession>A0A9Q0UFM6</accession>
<feature type="compositionally biased region" description="Low complexity" evidence="1">
    <location>
        <begin position="120"/>
        <end position="129"/>
    </location>
</feature>
<proteinExistence type="predicted"/>